<gene>
    <name evidence="1" type="ORF">GCM10022291_25980</name>
</gene>
<dbReference type="Proteomes" id="UP001501496">
    <property type="component" value="Unassembled WGS sequence"/>
</dbReference>
<evidence type="ECO:0000313" key="1">
    <source>
        <dbReference type="EMBL" id="GAA4237840.1"/>
    </source>
</evidence>
<proteinExistence type="predicted"/>
<accession>A0ABP8CDT3</accession>
<keyword evidence="2" id="KW-1185">Reference proteome</keyword>
<protein>
    <submittedName>
        <fullName evidence="1">Uncharacterized protein</fullName>
    </submittedName>
</protein>
<comment type="caution">
    <text evidence="1">The sequence shown here is derived from an EMBL/GenBank/DDBJ whole genome shotgun (WGS) entry which is preliminary data.</text>
</comment>
<dbReference type="EMBL" id="BAABCA010000005">
    <property type="protein sequence ID" value="GAA4237840.1"/>
    <property type="molecule type" value="Genomic_DNA"/>
</dbReference>
<evidence type="ECO:0000313" key="2">
    <source>
        <dbReference type="Proteomes" id="UP001501496"/>
    </source>
</evidence>
<name>A0ABP8CDT3_9FLAO</name>
<organism evidence="1 2">
    <name type="scientific">Postechiella marina</name>
    <dbReference type="NCBI Taxonomy" id="943941"/>
    <lineage>
        <taxon>Bacteria</taxon>
        <taxon>Pseudomonadati</taxon>
        <taxon>Bacteroidota</taxon>
        <taxon>Flavobacteriia</taxon>
        <taxon>Flavobacteriales</taxon>
        <taxon>Flavobacteriaceae</taxon>
        <taxon>Postechiella</taxon>
    </lineage>
</organism>
<sequence length="233" mass="26638">MLGQVVSGKIYDKDDTVKGAKITNTTKQTSTYSTIKGDFYIKASVNDTLIISSLFHLKQAVIINSNYTKTKVVIELKKDINTLDVVLLTNKTEPKPFKSKAYTQNLGLQIKNDIKNNPHLYKPMASGNIDFVELSKLIRKLFKSKKTKKPLISATTYEQFDSLFANDKFFNNKLLENNLNISKKHKGLFFDYCDAKKLDSNLLKKENNFILLDSLVLFSQDFLKIIDNYNKSK</sequence>
<reference evidence="2" key="1">
    <citation type="journal article" date="2019" name="Int. J. Syst. Evol. Microbiol.">
        <title>The Global Catalogue of Microorganisms (GCM) 10K type strain sequencing project: providing services to taxonomists for standard genome sequencing and annotation.</title>
        <authorList>
            <consortium name="The Broad Institute Genomics Platform"/>
            <consortium name="The Broad Institute Genome Sequencing Center for Infectious Disease"/>
            <person name="Wu L."/>
            <person name="Ma J."/>
        </authorList>
    </citation>
    <scope>NUCLEOTIDE SEQUENCE [LARGE SCALE GENOMIC DNA]</scope>
    <source>
        <strain evidence="2">JCM 17630</strain>
    </source>
</reference>